<dbReference type="OrthoDB" id="9801302at2"/>
<dbReference type="InterPro" id="IPR042099">
    <property type="entry name" value="ANL_N_sf"/>
</dbReference>
<keyword evidence="7" id="KW-1185">Reference proteome</keyword>
<protein>
    <submittedName>
        <fullName evidence="6">AMP-dependent synthetase and ligase</fullName>
    </submittedName>
</protein>
<evidence type="ECO:0000259" key="4">
    <source>
        <dbReference type="Pfam" id="PF00501"/>
    </source>
</evidence>
<evidence type="ECO:0000256" key="2">
    <source>
        <dbReference type="ARBA" id="ARBA00022598"/>
    </source>
</evidence>
<feature type="region of interest" description="Disordered" evidence="3">
    <location>
        <begin position="577"/>
        <end position="607"/>
    </location>
</feature>
<dbReference type="FunFam" id="3.30.300.30:FF:000008">
    <property type="entry name" value="2,3-dihydroxybenzoate-AMP ligase"/>
    <property type="match status" value="1"/>
</dbReference>
<dbReference type="PROSITE" id="PS00455">
    <property type="entry name" value="AMP_BINDING"/>
    <property type="match status" value="1"/>
</dbReference>
<dbReference type="RefSeq" id="WP_126376412.1">
    <property type="nucleotide sequence ID" value="NZ_AP017378.1"/>
</dbReference>
<dbReference type="SUPFAM" id="SSF56801">
    <property type="entry name" value="Acetyl-CoA synthetase-like"/>
    <property type="match status" value="1"/>
</dbReference>
<evidence type="ECO:0000313" key="6">
    <source>
        <dbReference type="EMBL" id="BBD07285.1"/>
    </source>
</evidence>
<feature type="compositionally biased region" description="Low complexity" evidence="3">
    <location>
        <begin position="577"/>
        <end position="586"/>
    </location>
</feature>
<name>A0A2Z6AVT6_9BACT</name>
<evidence type="ECO:0000256" key="1">
    <source>
        <dbReference type="ARBA" id="ARBA00006432"/>
    </source>
</evidence>
<dbReference type="Gene3D" id="3.30.300.30">
    <property type="match status" value="1"/>
</dbReference>
<feature type="domain" description="AMP-binding enzyme C-terminal" evidence="5">
    <location>
        <begin position="470"/>
        <end position="545"/>
    </location>
</feature>
<dbReference type="EMBL" id="AP017378">
    <property type="protein sequence ID" value="BBD07285.1"/>
    <property type="molecule type" value="Genomic_DNA"/>
</dbReference>
<dbReference type="Pfam" id="PF00501">
    <property type="entry name" value="AMP-binding"/>
    <property type="match status" value="1"/>
</dbReference>
<evidence type="ECO:0000259" key="5">
    <source>
        <dbReference type="Pfam" id="PF13193"/>
    </source>
</evidence>
<dbReference type="InterPro" id="IPR025110">
    <property type="entry name" value="AMP-bd_C"/>
</dbReference>
<dbReference type="Proteomes" id="UP000269883">
    <property type="component" value="Chromosome"/>
</dbReference>
<evidence type="ECO:0000313" key="7">
    <source>
        <dbReference type="Proteomes" id="UP000269883"/>
    </source>
</evidence>
<organism evidence="6 7">
    <name type="scientific">Desulfovibrio ferrophilus</name>
    <dbReference type="NCBI Taxonomy" id="241368"/>
    <lineage>
        <taxon>Bacteria</taxon>
        <taxon>Pseudomonadati</taxon>
        <taxon>Thermodesulfobacteriota</taxon>
        <taxon>Desulfovibrionia</taxon>
        <taxon>Desulfovibrionales</taxon>
        <taxon>Desulfovibrionaceae</taxon>
        <taxon>Desulfovibrio</taxon>
    </lineage>
</organism>
<keyword evidence="2 6" id="KW-0436">Ligase</keyword>
<sequence length="607" mass="68446">MTDIARPWLDHYDKEASPNVNYEHIPVFEYLDRAAKNYPRRNAIVFRNWKMNYKTLHKTAEIMAANLRHLGIQPGDRVSVMLPNLPQTIIAYWGVLKSGAICVMTNPLYMEKELIHQLGDANCKTMIVLDHLWPKIKAVKDRLPVKKFIVTSISDGLGFPLNKLYKFKAKKNNLFMDVPIDGKHILPWKSMLKGNERISRPPADPRQDTALLQYTGGTTGISKGVVITHSNMTANVQQAHQMLHSLGDRHESFVNVLPFFHIYGLTVGLNLPTSIGATMLPVPRFVPQDLLKVIKKNKPTIFPGAPAVYAALLHQKNIAPKDFKSLDVCVSGSAPIPVETLEQFKKVANCEIVEGYGLTEASPATHFNPLGGVKKFGSIGLPMPDTDCQIVDMDVGQVPMPPGKKGELIIRGPQVMKGYWNRPDETANVLRNGWLYTGDIATMDEEGYFFIVDRKKDLIISSGYNIYPREIDEVLYEHEKIKDAVAVGIRHPSRGEIVKAYVVLHEGYEMTKSEVISFCRQKLAKYKLPRQVEFRDELPKTMVGKVLRRALRAEEEEKIRDKAEKLAARKAAQQAEEAEVNLAAEELQMEKEEASTDVEMETKPQDK</sequence>
<feature type="domain" description="AMP-dependent synthetase/ligase" evidence="4">
    <location>
        <begin position="31"/>
        <end position="420"/>
    </location>
</feature>
<dbReference type="PANTHER" id="PTHR43767">
    <property type="entry name" value="LONG-CHAIN-FATTY-ACID--COA LIGASE"/>
    <property type="match status" value="1"/>
</dbReference>
<dbReference type="PANTHER" id="PTHR43767:SF9">
    <property type="entry name" value="LONG-CHAIN-FATTY-ACID--COA LIGASE"/>
    <property type="match status" value="1"/>
</dbReference>
<reference evidence="6 7" key="1">
    <citation type="journal article" date="2018" name="Sci. Adv.">
        <title>Multi-heme cytochromes provide a pathway for survival in energy-limited environments.</title>
        <authorList>
            <person name="Deng X."/>
            <person name="Dohmae N."/>
            <person name="Nealson K.H."/>
            <person name="Hashimoto K."/>
            <person name="Okamoto A."/>
        </authorList>
    </citation>
    <scope>NUCLEOTIDE SEQUENCE [LARGE SCALE GENOMIC DNA]</scope>
    <source>
        <strain evidence="6 7">IS5</strain>
    </source>
</reference>
<dbReference type="InterPro" id="IPR050237">
    <property type="entry name" value="ATP-dep_AMP-bd_enzyme"/>
</dbReference>
<dbReference type="KEGG" id="dfl:DFE_0559"/>
<dbReference type="CDD" id="cd05936">
    <property type="entry name" value="FC-FACS_FadD_like"/>
    <property type="match status" value="1"/>
</dbReference>
<dbReference type="Pfam" id="PF13193">
    <property type="entry name" value="AMP-binding_C"/>
    <property type="match status" value="1"/>
</dbReference>
<evidence type="ECO:0000256" key="3">
    <source>
        <dbReference type="SAM" id="MobiDB-lite"/>
    </source>
</evidence>
<comment type="similarity">
    <text evidence="1">Belongs to the ATP-dependent AMP-binding enzyme family.</text>
</comment>
<dbReference type="Gene3D" id="3.40.50.12780">
    <property type="entry name" value="N-terminal domain of ligase-like"/>
    <property type="match status" value="1"/>
</dbReference>
<proteinExistence type="inferred from homology"/>
<accession>A0A2Z6AVT6</accession>
<dbReference type="InterPro" id="IPR045851">
    <property type="entry name" value="AMP-bd_C_sf"/>
</dbReference>
<dbReference type="GO" id="GO:0016877">
    <property type="term" value="F:ligase activity, forming carbon-sulfur bonds"/>
    <property type="evidence" value="ECO:0007669"/>
    <property type="project" value="UniProtKB-ARBA"/>
</dbReference>
<feature type="compositionally biased region" description="Basic and acidic residues" evidence="3">
    <location>
        <begin position="588"/>
        <end position="607"/>
    </location>
</feature>
<gene>
    <name evidence="6" type="ORF">DFE_0559</name>
</gene>
<dbReference type="InterPro" id="IPR000873">
    <property type="entry name" value="AMP-dep_synth/lig_dom"/>
</dbReference>
<dbReference type="AlphaFoldDB" id="A0A2Z6AVT6"/>
<dbReference type="InterPro" id="IPR020845">
    <property type="entry name" value="AMP-binding_CS"/>
</dbReference>